<reference evidence="3" key="1">
    <citation type="submission" date="2025-08" db="UniProtKB">
        <authorList>
            <consortium name="RefSeq"/>
        </authorList>
    </citation>
    <scope>IDENTIFICATION</scope>
    <source>
        <tissue evidence="3">Whole sample</tissue>
    </source>
</reference>
<dbReference type="Proteomes" id="UP000694844">
    <property type="component" value="Chromosome 4"/>
</dbReference>
<evidence type="ECO:0000256" key="1">
    <source>
        <dbReference type="SAM" id="SignalP"/>
    </source>
</evidence>
<sequence>MATIHMKTSVSMTFLCILVAMARGQLAGFVSDDAFDTDNLMIIPNRQRSIQSASFGFDDVSSGYRNAIGNVYIDAVPLLPNYRALGSGSRLSYRGYQTRRRLSLTPRRRRHGLIIINAKSGRGYY</sequence>
<evidence type="ECO:0000313" key="2">
    <source>
        <dbReference type="Proteomes" id="UP000694844"/>
    </source>
</evidence>
<feature type="signal peptide" evidence="1">
    <location>
        <begin position="1"/>
        <end position="24"/>
    </location>
</feature>
<proteinExistence type="predicted"/>
<organism evidence="2 3">
    <name type="scientific">Crassostrea virginica</name>
    <name type="common">Eastern oyster</name>
    <dbReference type="NCBI Taxonomy" id="6565"/>
    <lineage>
        <taxon>Eukaryota</taxon>
        <taxon>Metazoa</taxon>
        <taxon>Spiralia</taxon>
        <taxon>Lophotrochozoa</taxon>
        <taxon>Mollusca</taxon>
        <taxon>Bivalvia</taxon>
        <taxon>Autobranchia</taxon>
        <taxon>Pteriomorphia</taxon>
        <taxon>Ostreida</taxon>
        <taxon>Ostreoidea</taxon>
        <taxon>Ostreidae</taxon>
        <taxon>Crassostrea</taxon>
    </lineage>
</organism>
<evidence type="ECO:0000313" key="3">
    <source>
        <dbReference type="RefSeq" id="XP_022328987.1"/>
    </source>
</evidence>
<dbReference type="GeneID" id="111127950"/>
<feature type="chain" id="PRO_5034595749" evidence="1">
    <location>
        <begin position="25"/>
        <end position="125"/>
    </location>
</feature>
<dbReference type="KEGG" id="cvn:111127950"/>
<keyword evidence="2" id="KW-1185">Reference proteome</keyword>
<gene>
    <name evidence="3" type="primary">LOC111127950</name>
</gene>
<protein>
    <submittedName>
        <fullName evidence="3">Uncharacterized protein LOC111127950</fullName>
    </submittedName>
</protein>
<accession>A0A8B8DLE2</accession>
<keyword evidence="1" id="KW-0732">Signal</keyword>
<name>A0A8B8DLE2_CRAVI</name>
<dbReference type="AlphaFoldDB" id="A0A8B8DLE2"/>
<dbReference type="RefSeq" id="XP_022328987.1">
    <property type="nucleotide sequence ID" value="XM_022473279.1"/>
</dbReference>